<dbReference type="InterPro" id="IPR011460">
    <property type="entry name" value="Lcl_C"/>
</dbReference>
<evidence type="ECO:0000256" key="2">
    <source>
        <dbReference type="SAM" id="SignalP"/>
    </source>
</evidence>
<evidence type="ECO:0000313" key="4">
    <source>
        <dbReference type="EMBL" id="MCT8970783.1"/>
    </source>
</evidence>
<comment type="caution">
    <text evidence="4">The sequence shown here is derived from an EMBL/GenBank/DDBJ whole genome shotgun (WGS) entry which is preliminary data.</text>
</comment>
<proteinExistence type="predicted"/>
<feature type="signal peptide" evidence="2">
    <location>
        <begin position="1"/>
        <end position="26"/>
    </location>
</feature>
<feature type="region of interest" description="Disordered" evidence="1">
    <location>
        <begin position="347"/>
        <end position="368"/>
    </location>
</feature>
<sequence>MIGYVRSLTPILLLGFVICLAAPAYAGCTNPTDVEGAIVYNADQNVPQVCAGSTWVSLGTLNPSAGGGTCSNPTDTEGAIVYNDDYDILQYCDGENWIAVQAAPSGGFLGFSDLTDQYPSELITSNILQVDNGGAISITGGGTPQYRICADDACGSETQTWGSASGSINAGEFLQLRLTNNASGNTDTAIVTVGGASEQWSVTTSVNVPSGCPTVGNVCSDGSYYIGDIGAGHIYVISAANEANKTWNDGASGITDTNANSTTDGQANTALIVAATGNGDYPYEAALFCDGLGAHGHNDWYMPAQDELNLLWNGGTPVAGVLTDGTNYWSSTENTGTNNAYRQRFSDGVQGTSNKRDNAFPTRCVRRP</sequence>
<feature type="chain" id="PRO_5043655538" evidence="2">
    <location>
        <begin position="27"/>
        <end position="368"/>
    </location>
</feature>
<feature type="domain" description="Lcl C-terminal" evidence="3">
    <location>
        <begin position="282"/>
        <end position="366"/>
    </location>
</feature>
<dbReference type="RefSeq" id="WP_261614336.1">
    <property type="nucleotide sequence ID" value="NZ_JALIDZ010000001.1"/>
</dbReference>
<reference evidence="4 5" key="1">
    <citation type="submission" date="2022-04" db="EMBL/GenBank/DDBJ databases">
        <authorList>
            <person name="Ye Y.-Q."/>
            <person name="Du Z.-J."/>
        </authorList>
    </citation>
    <scope>NUCLEOTIDE SEQUENCE [LARGE SCALE GENOMIC DNA]</scope>
    <source>
        <strain evidence="4 5">A6E488</strain>
    </source>
</reference>
<evidence type="ECO:0000259" key="3">
    <source>
        <dbReference type="Pfam" id="PF07603"/>
    </source>
</evidence>
<protein>
    <submittedName>
        <fullName evidence="4">DUF1566 domain-containing protein</fullName>
    </submittedName>
</protein>
<name>A0AAW5QWL4_9HYPH</name>
<keyword evidence="2" id="KW-0732">Signal</keyword>
<dbReference type="Pfam" id="PF07603">
    <property type="entry name" value="Lcl_C"/>
    <property type="match status" value="1"/>
</dbReference>
<keyword evidence="5" id="KW-1185">Reference proteome</keyword>
<dbReference type="EMBL" id="JALIDZ010000001">
    <property type="protein sequence ID" value="MCT8970783.1"/>
    <property type="molecule type" value="Genomic_DNA"/>
</dbReference>
<evidence type="ECO:0000256" key="1">
    <source>
        <dbReference type="SAM" id="MobiDB-lite"/>
    </source>
</evidence>
<organism evidence="4 5">
    <name type="scientific">Microbaculum marinisediminis</name>
    <dbReference type="NCBI Taxonomy" id="2931392"/>
    <lineage>
        <taxon>Bacteria</taxon>
        <taxon>Pseudomonadati</taxon>
        <taxon>Pseudomonadota</taxon>
        <taxon>Alphaproteobacteria</taxon>
        <taxon>Hyphomicrobiales</taxon>
        <taxon>Tepidamorphaceae</taxon>
        <taxon>Microbaculum</taxon>
    </lineage>
</organism>
<dbReference type="Proteomes" id="UP001320898">
    <property type="component" value="Unassembled WGS sequence"/>
</dbReference>
<gene>
    <name evidence="4" type="ORF">MUB46_02815</name>
</gene>
<dbReference type="AlphaFoldDB" id="A0AAW5QWL4"/>
<evidence type="ECO:0000313" key="5">
    <source>
        <dbReference type="Proteomes" id="UP001320898"/>
    </source>
</evidence>
<accession>A0AAW5QWL4</accession>